<dbReference type="NCBIfam" id="TIGR03026">
    <property type="entry name" value="NDP-sugDHase"/>
    <property type="match status" value="1"/>
</dbReference>
<dbReference type="InterPro" id="IPR014027">
    <property type="entry name" value="UDP-Glc/GDP-Man_DH_C"/>
</dbReference>
<dbReference type="InterPro" id="IPR014026">
    <property type="entry name" value="UDP-Glc/GDP-Man_DH_dimer"/>
</dbReference>
<evidence type="ECO:0000313" key="6">
    <source>
        <dbReference type="Proteomes" id="UP000253420"/>
    </source>
</evidence>
<dbReference type="Pfam" id="PF00984">
    <property type="entry name" value="UDPG_MGDP_dh"/>
    <property type="match status" value="1"/>
</dbReference>
<dbReference type="Proteomes" id="UP000253420">
    <property type="component" value="Unassembled WGS sequence"/>
</dbReference>
<dbReference type="InterPro" id="IPR008927">
    <property type="entry name" value="6-PGluconate_DH-like_C_sf"/>
</dbReference>
<dbReference type="AlphaFoldDB" id="A0A368K032"/>
<keyword evidence="1" id="KW-0560">Oxidoreductase</keyword>
<comment type="similarity">
    <text evidence="3">Belongs to the UDP-glucose/GDP-mannose dehydrogenase family.</text>
</comment>
<proteinExistence type="inferred from homology"/>
<dbReference type="Pfam" id="PF03721">
    <property type="entry name" value="UDPG_MGDP_dh_N"/>
    <property type="match status" value="1"/>
</dbReference>
<gene>
    <name evidence="5" type="ORF">DUT91_17245</name>
</gene>
<dbReference type="InterPro" id="IPR017476">
    <property type="entry name" value="UDP-Glc/GDP-Man"/>
</dbReference>
<accession>A0A368K032</accession>
<dbReference type="GO" id="GO:0016616">
    <property type="term" value="F:oxidoreductase activity, acting on the CH-OH group of donors, NAD or NADP as acceptor"/>
    <property type="evidence" value="ECO:0007669"/>
    <property type="project" value="InterPro"/>
</dbReference>
<dbReference type="Pfam" id="PF03720">
    <property type="entry name" value="UDPG_MGDP_dh_C"/>
    <property type="match status" value="1"/>
</dbReference>
<sequence>MDVSRSTSDRLLERISTRTAQVGVIGLGYVGLPLAIATARAGFPVSGFDIDRQKIENLNAGRSYIEAVTSDALALQLADGRFRATADFAELAACDVIIICVPTPLTKQREPDLSFVTDTVQVIADNLRHGQLIVLESTTYPGTTDGVMKPILEKNGLKSEMDFFVGFSPEREDPGNRSFEVALIPKVVAGDGAGATALMQAFYQSVVKTIVPVSTTATAEAVKLTENIFRSVNIALVNELKVVFAAMGIDIWEVIEAAKSKPFGYMPFYPGPGLGGHCVPIDPFYLTWKAREYELPTRFIELAAEINTAMPRHVVDVLARALDFRAGKAMSRSRILVVGLAYKKNVPDTRESPSLRLIELIEERGGQAEFHDPHIDEIPPTREHMALKGRRSVALSEAALKRFDAVLVATDHDNVDYKAIADWAPLIVDTRNIFERLGLNRETMVKA</sequence>
<dbReference type="SUPFAM" id="SSF48179">
    <property type="entry name" value="6-phosphogluconate dehydrogenase C-terminal domain-like"/>
    <property type="match status" value="1"/>
</dbReference>
<dbReference type="SUPFAM" id="SSF52413">
    <property type="entry name" value="UDP-glucose/GDP-mannose dehydrogenase C-terminal domain"/>
    <property type="match status" value="1"/>
</dbReference>
<dbReference type="PIRSF" id="PIRSF000124">
    <property type="entry name" value="UDPglc_GDPman_dh"/>
    <property type="match status" value="1"/>
</dbReference>
<dbReference type="InterPro" id="IPR001732">
    <property type="entry name" value="UDP-Glc/GDP-Man_DH_N"/>
</dbReference>
<protein>
    <submittedName>
        <fullName evidence="5">Nucleotide sugar dehydrogenase</fullName>
    </submittedName>
</protein>
<dbReference type="PANTHER" id="PTHR43491">
    <property type="entry name" value="UDP-N-ACETYL-D-MANNOSAMINE DEHYDROGENASE"/>
    <property type="match status" value="1"/>
</dbReference>
<keyword evidence="2" id="KW-0520">NAD</keyword>
<name>A0A368K032_9HYPH</name>
<evidence type="ECO:0000259" key="4">
    <source>
        <dbReference type="SMART" id="SM00984"/>
    </source>
</evidence>
<evidence type="ECO:0000256" key="2">
    <source>
        <dbReference type="ARBA" id="ARBA00023027"/>
    </source>
</evidence>
<dbReference type="GO" id="GO:0016628">
    <property type="term" value="F:oxidoreductase activity, acting on the CH-CH group of donors, NAD or NADP as acceptor"/>
    <property type="evidence" value="ECO:0007669"/>
    <property type="project" value="InterPro"/>
</dbReference>
<dbReference type="GO" id="GO:0051287">
    <property type="term" value="F:NAD binding"/>
    <property type="evidence" value="ECO:0007669"/>
    <property type="project" value="InterPro"/>
</dbReference>
<dbReference type="EMBL" id="QOZG01000007">
    <property type="protein sequence ID" value="RCS22749.1"/>
    <property type="molecule type" value="Genomic_DNA"/>
</dbReference>
<dbReference type="SMART" id="SM00984">
    <property type="entry name" value="UDPG_MGDP_dh_C"/>
    <property type="match status" value="1"/>
</dbReference>
<dbReference type="Gene3D" id="3.40.50.720">
    <property type="entry name" value="NAD(P)-binding Rossmann-like Domain"/>
    <property type="match status" value="2"/>
</dbReference>
<comment type="caution">
    <text evidence="5">The sequence shown here is derived from an EMBL/GenBank/DDBJ whole genome shotgun (WGS) entry which is preliminary data.</text>
</comment>
<dbReference type="InterPro" id="IPR028359">
    <property type="entry name" value="UDP_ManNAc/GlcNAc_DH"/>
</dbReference>
<evidence type="ECO:0000256" key="1">
    <source>
        <dbReference type="ARBA" id="ARBA00023002"/>
    </source>
</evidence>
<reference evidence="5 6" key="1">
    <citation type="submission" date="2018-07" db="EMBL/GenBank/DDBJ databases">
        <title>The draft genome of Phyllobacterium salinisoli.</title>
        <authorList>
            <person name="Liu L."/>
            <person name="Li L."/>
            <person name="Zhang X."/>
            <person name="Liang L."/>
        </authorList>
    </citation>
    <scope>NUCLEOTIDE SEQUENCE [LARGE SCALE GENOMIC DNA]</scope>
    <source>
        <strain evidence="5 6">LLAN61</strain>
    </source>
</reference>
<evidence type="ECO:0000256" key="3">
    <source>
        <dbReference type="PIRNR" id="PIRNR000124"/>
    </source>
</evidence>
<organism evidence="5 6">
    <name type="scientific">Phyllobacterium salinisoli</name>
    <dbReference type="NCBI Taxonomy" id="1899321"/>
    <lineage>
        <taxon>Bacteria</taxon>
        <taxon>Pseudomonadati</taxon>
        <taxon>Pseudomonadota</taxon>
        <taxon>Alphaproteobacteria</taxon>
        <taxon>Hyphomicrobiales</taxon>
        <taxon>Phyllobacteriaceae</taxon>
        <taxon>Phyllobacterium</taxon>
    </lineage>
</organism>
<dbReference type="InterPro" id="IPR036291">
    <property type="entry name" value="NAD(P)-bd_dom_sf"/>
</dbReference>
<dbReference type="SUPFAM" id="SSF51735">
    <property type="entry name" value="NAD(P)-binding Rossmann-fold domains"/>
    <property type="match status" value="1"/>
</dbReference>
<dbReference type="PANTHER" id="PTHR43491:SF1">
    <property type="entry name" value="UDP-N-ACETYL-D-MANNOSAMINE DEHYDROGENASE"/>
    <property type="match status" value="1"/>
</dbReference>
<evidence type="ECO:0000313" key="5">
    <source>
        <dbReference type="EMBL" id="RCS22749.1"/>
    </source>
</evidence>
<dbReference type="OrthoDB" id="9803238at2"/>
<dbReference type="PIRSF" id="PIRSF500136">
    <property type="entry name" value="UDP_ManNAc_DH"/>
    <property type="match status" value="1"/>
</dbReference>
<dbReference type="GO" id="GO:0000271">
    <property type="term" value="P:polysaccharide biosynthetic process"/>
    <property type="evidence" value="ECO:0007669"/>
    <property type="project" value="InterPro"/>
</dbReference>
<dbReference type="RefSeq" id="WP_114441866.1">
    <property type="nucleotide sequence ID" value="NZ_QOZG01000007.1"/>
</dbReference>
<feature type="domain" description="UDP-glucose/GDP-mannose dehydrogenase C-terminal" evidence="4">
    <location>
        <begin position="336"/>
        <end position="436"/>
    </location>
</feature>
<dbReference type="InterPro" id="IPR036220">
    <property type="entry name" value="UDP-Glc/GDP-Man_DH_C_sf"/>
</dbReference>
<keyword evidence="6" id="KW-1185">Reference proteome</keyword>